<reference evidence="4" key="1">
    <citation type="submission" date="2021-02" db="EMBL/GenBank/DDBJ databases">
        <authorList>
            <person name="Dougan E. K."/>
            <person name="Rhodes N."/>
            <person name="Thang M."/>
            <person name="Chan C."/>
        </authorList>
    </citation>
    <scope>NUCLEOTIDE SEQUENCE</scope>
</reference>
<feature type="region of interest" description="Disordered" evidence="2">
    <location>
        <begin position="1"/>
        <end position="40"/>
    </location>
</feature>
<feature type="non-terminal residue" evidence="4">
    <location>
        <position position="524"/>
    </location>
</feature>
<dbReference type="InterPro" id="IPR026939">
    <property type="entry name" value="ZNF706/At2g23090_sf"/>
</dbReference>
<dbReference type="Gene3D" id="3.40.50.12390">
    <property type="match status" value="1"/>
</dbReference>
<feature type="compositionally biased region" description="Basic residues" evidence="2">
    <location>
        <begin position="1"/>
        <end position="10"/>
    </location>
</feature>
<dbReference type="GO" id="GO:0005634">
    <property type="term" value="C:nucleus"/>
    <property type="evidence" value="ECO:0007669"/>
    <property type="project" value="TreeGrafter"/>
</dbReference>
<feature type="region of interest" description="Disordered" evidence="2">
    <location>
        <begin position="438"/>
        <end position="464"/>
    </location>
</feature>
<proteinExistence type="inferred from homology"/>
<evidence type="ECO:0000313" key="4">
    <source>
        <dbReference type="EMBL" id="CAE8603786.1"/>
    </source>
</evidence>
<organism evidence="4 5">
    <name type="scientific">Polarella glacialis</name>
    <name type="common">Dinoflagellate</name>
    <dbReference type="NCBI Taxonomy" id="89957"/>
    <lineage>
        <taxon>Eukaryota</taxon>
        <taxon>Sar</taxon>
        <taxon>Alveolata</taxon>
        <taxon>Dinophyceae</taxon>
        <taxon>Suessiales</taxon>
        <taxon>Suessiaceae</taxon>
        <taxon>Polarella</taxon>
    </lineage>
</organism>
<dbReference type="SUPFAM" id="SSF118359">
    <property type="entry name" value="Expressed protein At2g23090/F21P24.15"/>
    <property type="match status" value="1"/>
</dbReference>
<feature type="domain" description="Xrn1 N-terminal" evidence="3">
    <location>
        <begin position="247"/>
        <end position="436"/>
    </location>
</feature>
<gene>
    <name evidence="4" type="ORF">PGLA1383_LOCUS21988</name>
</gene>
<dbReference type="PANTHER" id="PTHR12341:SF7">
    <property type="entry name" value="5'-3' EXORIBONUCLEASE 1"/>
    <property type="match status" value="1"/>
</dbReference>
<dbReference type="AlphaFoldDB" id="A0A813EP41"/>
<dbReference type="GO" id="GO:0003723">
    <property type="term" value="F:RNA binding"/>
    <property type="evidence" value="ECO:0007669"/>
    <property type="project" value="TreeGrafter"/>
</dbReference>
<evidence type="ECO:0000256" key="1">
    <source>
        <dbReference type="ARBA" id="ARBA00038299"/>
    </source>
</evidence>
<keyword evidence="5" id="KW-1185">Reference proteome</keyword>
<comment type="caution">
    <text evidence="4">The sequence shown here is derived from an EMBL/GenBank/DDBJ whole genome shotgun (WGS) entry which is preliminary data.</text>
</comment>
<dbReference type="Proteomes" id="UP000654075">
    <property type="component" value="Unassembled WGS sequence"/>
</dbReference>
<dbReference type="Pfam" id="PF03159">
    <property type="entry name" value="XRN_N"/>
    <property type="match status" value="1"/>
</dbReference>
<feature type="region of interest" description="Disordered" evidence="2">
    <location>
        <begin position="312"/>
        <end position="352"/>
    </location>
</feature>
<dbReference type="Gene3D" id="4.10.1050.10">
    <property type="entry name" value="At2g23090-like"/>
    <property type="match status" value="1"/>
</dbReference>
<dbReference type="GO" id="GO:0004534">
    <property type="term" value="F:5'-3' RNA exonuclease activity"/>
    <property type="evidence" value="ECO:0007669"/>
    <property type="project" value="TreeGrafter"/>
</dbReference>
<dbReference type="InterPro" id="IPR027073">
    <property type="entry name" value="5_3_exoribonuclease"/>
</dbReference>
<evidence type="ECO:0000259" key="3">
    <source>
        <dbReference type="Pfam" id="PF03159"/>
    </source>
</evidence>
<dbReference type="EMBL" id="CAJNNV010015785">
    <property type="protein sequence ID" value="CAE8603786.1"/>
    <property type="molecule type" value="Genomic_DNA"/>
</dbReference>
<feature type="compositionally biased region" description="Basic and acidic residues" evidence="2">
    <location>
        <begin position="11"/>
        <end position="23"/>
    </location>
</feature>
<dbReference type="PANTHER" id="PTHR12341">
    <property type="entry name" value="5'-&gt;3' EXORIBONUCLEASE"/>
    <property type="match status" value="1"/>
</dbReference>
<protein>
    <recommendedName>
        <fullName evidence="3">Xrn1 N-terminal domain-containing protein</fullName>
    </recommendedName>
</protein>
<dbReference type="GO" id="GO:0000956">
    <property type="term" value="P:nuclear-transcribed mRNA catabolic process"/>
    <property type="evidence" value="ECO:0007669"/>
    <property type="project" value="TreeGrafter"/>
</dbReference>
<sequence>MGGKAKPTKHTSKELAQKEKDANQNKGGGTAGMKDRQGGNVGHSKYKCNICMQAAPDPKSMQMHFESKHPKEVFSIDKTCTDLHAQSGGVTTAGVAKASPVFTQKLVRLAIFKTYRSQWMAVSAAWIETFPDAFSTQTETLEAPRFCLPTESFKCEPFVFEVCDFLHREWGLEMNVQDFIITYKDNGNSDCILDQLTIGSVLSANRCEIMHFYVGLPDFCQLRREIILLYANRREIKATGSDSRFRPSTEADHVYIDMNAILHEVVRSLGAFATEEGFFRAVGERLDFLLEHVAIPRRSVFLAVDGPAAVAKVPEQRRRRRERVASEAARNSPKGRGQWGQQKRVPNPGAVSANMLTPGVPLMARLCKWLEAYCVSRLGLADAAATSSSSSSSSAPPPLEDSSSQRWAAGLCASVSGAGCPGEGEHKILAALLLNEGQREGDEEGKESPPQPGESALGQAGRGARLSRPRHAVLGADADLFLLPLGPRLQPRQVVVANPTAKGLRVCDVDVLSRGIQNQGLLLG</sequence>
<comment type="similarity">
    <text evidence="1">Belongs to the 5'-3' exonuclease family.</text>
</comment>
<dbReference type="InterPro" id="IPR004859">
    <property type="entry name" value="Xrn1_N"/>
</dbReference>
<evidence type="ECO:0000256" key="2">
    <source>
        <dbReference type="SAM" id="MobiDB-lite"/>
    </source>
</evidence>
<accession>A0A813EP41</accession>
<name>A0A813EP41_POLGL</name>
<evidence type="ECO:0000313" key="5">
    <source>
        <dbReference type="Proteomes" id="UP000654075"/>
    </source>
</evidence>